<protein>
    <submittedName>
        <fullName evidence="1">Uncharacterized protein</fullName>
    </submittedName>
</protein>
<organism evidence="1 2">
    <name type="scientific">Micromonospora peucetia</name>
    <dbReference type="NCBI Taxonomy" id="47871"/>
    <lineage>
        <taxon>Bacteria</taxon>
        <taxon>Bacillati</taxon>
        <taxon>Actinomycetota</taxon>
        <taxon>Actinomycetes</taxon>
        <taxon>Micromonosporales</taxon>
        <taxon>Micromonosporaceae</taxon>
        <taxon>Micromonospora</taxon>
    </lineage>
</organism>
<evidence type="ECO:0000313" key="1">
    <source>
        <dbReference type="EMBL" id="SCL73635.1"/>
    </source>
</evidence>
<dbReference type="OrthoDB" id="3405316at2"/>
<gene>
    <name evidence="1" type="ORF">GA0070608_5944</name>
</gene>
<dbReference type="EMBL" id="FMIC01000002">
    <property type="protein sequence ID" value="SCL73635.1"/>
    <property type="molecule type" value="Genomic_DNA"/>
</dbReference>
<proteinExistence type="predicted"/>
<evidence type="ECO:0000313" key="2">
    <source>
        <dbReference type="Proteomes" id="UP000199343"/>
    </source>
</evidence>
<dbReference type="AlphaFoldDB" id="A0A1C6W4X0"/>
<sequence length="223" mass="25073">MSPLSRADRITIAHVCQDWAPTYHNGPFNFSTAETVRYLADGHLEALTDRHGRDTIWRAVAAHLAAHPDTLTAPRTTQALRDQRRAERAARAAAYLDAARDHHRRDLPYEALALIDRAELRSPSYDNFDRFRASVHRKFPPYAPTNLDGTELRYRRTLPLANPTAPVAFHGAREQQWVYPGRQVIVGPWPTPTPEQCTAVEQDGLWLDEGTALVCVGCGLDMT</sequence>
<dbReference type="Proteomes" id="UP000199343">
    <property type="component" value="Unassembled WGS sequence"/>
</dbReference>
<dbReference type="RefSeq" id="WP_091632578.1">
    <property type="nucleotide sequence ID" value="NZ_FMIC01000002.1"/>
</dbReference>
<reference evidence="1 2" key="1">
    <citation type="submission" date="2016-06" db="EMBL/GenBank/DDBJ databases">
        <authorList>
            <person name="Kjaerup R.B."/>
            <person name="Dalgaard T.S."/>
            <person name="Juul-Madsen H.R."/>
        </authorList>
    </citation>
    <scope>NUCLEOTIDE SEQUENCE [LARGE SCALE GENOMIC DNA]</scope>
    <source>
        <strain evidence="1 2">DSM 43363</strain>
    </source>
</reference>
<accession>A0A1C6W4X0</accession>
<name>A0A1C6W4X0_9ACTN</name>